<dbReference type="PANTHER" id="PTHR28249">
    <property type="entry name" value="SPORULATION-SPECIFIC PROTEIN SPO7"/>
    <property type="match status" value="1"/>
</dbReference>
<evidence type="ECO:0000313" key="2">
    <source>
        <dbReference type="EMBL" id="OBA26742.1"/>
    </source>
</evidence>
<evidence type="ECO:0000313" key="3">
    <source>
        <dbReference type="Proteomes" id="UP000092321"/>
    </source>
</evidence>
<organism evidence="2 3">
    <name type="scientific">Hanseniaspora valbyensis NRRL Y-1626</name>
    <dbReference type="NCBI Taxonomy" id="766949"/>
    <lineage>
        <taxon>Eukaryota</taxon>
        <taxon>Fungi</taxon>
        <taxon>Dikarya</taxon>
        <taxon>Ascomycota</taxon>
        <taxon>Saccharomycotina</taxon>
        <taxon>Saccharomycetes</taxon>
        <taxon>Saccharomycodales</taxon>
        <taxon>Saccharomycodaceae</taxon>
        <taxon>Hanseniaspora</taxon>
    </lineage>
</organism>
<dbReference type="GO" id="GO:0004721">
    <property type="term" value="F:phosphoprotein phosphatase activity"/>
    <property type="evidence" value="ECO:0007669"/>
    <property type="project" value="TreeGrafter"/>
</dbReference>
<dbReference type="GO" id="GO:0071595">
    <property type="term" value="C:Nem1-Spo7 phosphatase complex"/>
    <property type="evidence" value="ECO:0007669"/>
    <property type="project" value="TreeGrafter"/>
</dbReference>
<name>A0A1B7TDB3_9ASCO</name>
<dbReference type="AlphaFoldDB" id="A0A1B7TDB3"/>
<protein>
    <submittedName>
        <fullName evidence="2">Uncharacterized protein</fullName>
    </submittedName>
</protein>
<dbReference type="GO" id="GO:0006998">
    <property type="term" value="P:nuclear envelope organization"/>
    <property type="evidence" value="ECO:0007669"/>
    <property type="project" value="TreeGrafter"/>
</dbReference>
<dbReference type="PANTHER" id="PTHR28249:SF1">
    <property type="entry name" value="SPORULATION-SPECIFIC PROTEIN SPO7"/>
    <property type="match status" value="1"/>
</dbReference>
<comment type="caution">
    <text evidence="2">The sequence shown here is derived from an EMBL/GenBank/DDBJ whole genome shotgun (WGS) entry which is preliminary data.</text>
</comment>
<feature type="transmembrane region" description="Helical" evidence="1">
    <location>
        <begin position="77"/>
        <end position="95"/>
    </location>
</feature>
<dbReference type="GO" id="GO:0019888">
    <property type="term" value="F:protein phosphatase regulator activity"/>
    <property type="evidence" value="ECO:0007669"/>
    <property type="project" value="InterPro"/>
</dbReference>
<gene>
    <name evidence="2" type="ORF">HANVADRAFT_52786</name>
</gene>
<keyword evidence="1" id="KW-0812">Transmembrane</keyword>
<feature type="transmembrane region" description="Helical" evidence="1">
    <location>
        <begin position="53"/>
        <end position="71"/>
    </location>
</feature>
<keyword evidence="1" id="KW-1133">Transmembrane helix</keyword>
<feature type="transmembrane region" description="Helical" evidence="1">
    <location>
        <begin position="146"/>
        <end position="166"/>
    </location>
</feature>
<dbReference type="OrthoDB" id="5599171at2759"/>
<dbReference type="Proteomes" id="UP000092321">
    <property type="component" value="Unassembled WGS sequence"/>
</dbReference>
<reference evidence="3" key="1">
    <citation type="journal article" date="2016" name="Proc. Natl. Acad. Sci. U.S.A.">
        <title>Comparative genomics of biotechnologically important yeasts.</title>
        <authorList>
            <person name="Riley R."/>
            <person name="Haridas S."/>
            <person name="Wolfe K.H."/>
            <person name="Lopes M.R."/>
            <person name="Hittinger C.T."/>
            <person name="Goeker M."/>
            <person name="Salamov A.A."/>
            <person name="Wisecaver J.H."/>
            <person name="Long T.M."/>
            <person name="Calvey C.H."/>
            <person name="Aerts A.L."/>
            <person name="Barry K.W."/>
            <person name="Choi C."/>
            <person name="Clum A."/>
            <person name="Coughlan A.Y."/>
            <person name="Deshpande S."/>
            <person name="Douglass A.P."/>
            <person name="Hanson S.J."/>
            <person name="Klenk H.-P."/>
            <person name="LaButti K.M."/>
            <person name="Lapidus A."/>
            <person name="Lindquist E.A."/>
            <person name="Lipzen A.M."/>
            <person name="Meier-Kolthoff J.P."/>
            <person name="Ohm R.A."/>
            <person name="Otillar R.P."/>
            <person name="Pangilinan J.L."/>
            <person name="Peng Y."/>
            <person name="Rokas A."/>
            <person name="Rosa C.A."/>
            <person name="Scheuner C."/>
            <person name="Sibirny A.A."/>
            <person name="Slot J.C."/>
            <person name="Stielow J.B."/>
            <person name="Sun H."/>
            <person name="Kurtzman C.P."/>
            <person name="Blackwell M."/>
            <person name="Grigoriev I.V."/>
            <person name="Jeffries T.W."/>
        </authorList>
    </citation>
    <scope>NUCLEOTIDE SEQUENCE [LARGE SCALE GENOMIC DNA]</scope>
    <source>
        <strain evidence="3">NRRL Y-1626</strain>
    </source>
</reference>
<accession>A0A1B7TDB3</accession>
<sequence>MSKTDSEQGSGPVTSKLQAKDISSISLLFRNLLILEDDFRQQYKRKMIMKIKYQSFIYSLIGLLLYLIFINQYGNTIYIRLLELFILITVLLFRFSEEEYFIKILQFKIFLRNSNAVLKNYNLQLVIVTKNYSKLKSKSDSKRLQLIFKTVMVVFIIFEALIDRLLKSILVIKYKKDDNVTSSKETVNYLEYKLTYWKILLQTNFLPNQSQMEKLNKMEIEKETINYDNFCNYYDIKLILIQNTFPITTINNWQKYRLEFWNRERNRRLARLKELYES</sequence>
<dbReference type="EMBL" id="LXPE01000013">
    <property type="protein sequence ID" value="OBA26742.1"/>
    <property type="molecule type" value="Genomic_DNA"/>
</dbReference>
<dbReference type="Pfam" id="PF03907">
    <property type="entry name" value="Spo7"/>
    <property type="match status" value="1"/>
</dbReference>
<evidence type="ECO:0000256" key="1">
    <source>
        <dbReference type="SAM" id="Phobius"/>
    </source>
</evidence>
<proteinExistence type="predicted"/>
<keyword evidence="1" id="KW-0472">Membrane</keyword>
<keyword evidence="3" id="KW-1185">Reference proteome</keyword>
<dbReference type="InterPro" id="IPR005605">
    <property type="entry name" value="Spo7"/>
</dbReference>